<dbReference type="InterPro" id="IPR036188">
    <property type="entry name" value="FAD/NAD-bd_sf"/>
</dbReference>
<evidence type="ECO:0000313" key="4">
    <source>
        <dbReference type="EMBL" id="GHJ89892.1"/>
    </source>
</evidence>
<dbReference type="GO" id="GO:0006338">
    <property type="term" value="P:chromatin remodeling"/>
    <property type="evidence" value="ECO:0007669"/>
    <property type="project" value="TreeGrafter"/>
</dbReference>
<dbReference type="InterPro" id="IPR002937">
    <property type="entry name" value="Amino_oxidase"/>
</dbReference>
<dbReference type="GO" id="GO:0003682">
    <property type="term" value="F:chromatin binding"/>
    <property type="evidence" value="ECO:0007669"/>
    <property type="project" value="TreeGrafter"/>
</dbReference>
<dbReference type="InterPro" id="IPR050281">
    <property type="entry name" value="Flavin_monoamine_oxidase"/>
</dbReference>
<comment type="similarity">
    <text evidence="1">Belongs to the flavin monoamine oxidase family.</text>
</comment>
<organism evidence="4 5">
    <name type="scientific">Naganishia liquefaciens</name>
    <dbReference type="NCBI Taxonomy" id="104408"/>
    <lineage>
        <taxon>Eukaryota</taxon>
        <taxon>Fungi</taxon>
        <taxon>Dikarya</taxon>
        <taxon>Basidiomycota</taxon>
        <taxon>Agaricomycotina</taxon>
        <taxon>Tremellomycetes</taxon>
        <taxon>Filobasidiales</taxon>
        <taxon>Filobasidiaceae</taxon>
        <taxon>Naganishia</taxon>
    </lineage>
</organism>
<dbReference type="Gene3D" id="3.90.660.10">
    <property type="match status" value="1"/>
</dbReference>
<evidence type="ECO:0000259" key="3">
    <source>
        <dbReference type="Pfam" id="PF01593"/>
    </source>
</evidence>
<dbReference type="PANTHER" id="PTHR10742:SF386">
    <property type="entry name" value="LYSINE-SPECIFIC HISTONE DEMETHYLASE 1A"/>
    <property type="match status" value="1"/>
</dbReference>
<dbReference type="SUPFAM" id="SSF54373">
    <property type="entry name" value="FAD-linked reductases, C-terminal domain"/>
    <property type="match status" value="1"/>
</dbReference>
<dbReference type="OrthoDB" id="5046242at2759"/>
<proteinExistence type="inferred from homology"/>
<dbReference type="GO" id="GO:0050660">
    <property type="term" value="F:flavin adenine dinucleotide binding"/>
    <property type="evidence" value="ECO:0007669"/>
    <property type="project" value="TreeGrafter"/>
</dbReference>
<dbReference type="SUPFAM" id="SSF51905">
    <property type="entry name" value="FAD/NAD(P)-binding domain"/>
    <property type="match status" value="1"/>
</dbReference>
<dbReference type="EMBL" id="BLZA01000053">
    <property type="protein sequence ID" value="GHJ89892.1"/>
    <property type="molecule type" value="Genomic_DNA"/>
</dbReference>
<dbReference type="GO" id="GO:0016491">
    <property type="term" value="F:oxidoreductase activity"/>
    <property type="evidence" value="ECO:0007669"/>
    <property type="project" value="UniProtKB-KW"/>
</dbReference>
<comment type="caution">
    <text evidence="4">The sequence shown here is derived from an EMBL/GenBank/DDBJ whole genome shotgun (WGS) entry which is preliminary data.</text>
</comment>
<dbReference type="Pfam" id="PF01593">
    <property type="entry name" value="Amino_oxidase"/>
    <property type="match status" value="1"/>
</dbReference>
<dbReference type="Proteomes" id="UP000620104">
    <property type="component" value="Unassembled WGS sequence"/>
</dbReference>
<feature type="domain" description="Amine oxidase" evidence="3">
    <location>
        <begin position="11"/>
        <end position="476"/>
    </location>
</feature>
<dbReference type="PANTHER" id="PTHR10742">
    <property type="entry name" value="FLAVIN MONOAMINE OXIDASE"/>
    <property type="match status" value="1"/>
</dbReference>
<accession>A0A8H3YJ76</accession>
<gene>
    <name evidence="4" type="ORF">NliqN6_6294</name>
</gene>
<keyword evidence="5" id="KW-1185">Reference proteome</keyword>
<evidence type="ECO:0000313" key="5">
    <source>
        <dbReference type="Proteomes" id="UP000620104"/>
    </source>
</evidence>
<evidence type="ECO:0000256" key="1">
    <source>
        <dbReference type="ARBA" id="ARBA00005995"/>
    </source>
</evidence>
<sequence>MYDVIIIGAGFAGLTAARTILKTASNARVLVLEAQTRLGGRCLTSRDFAGPVDVGCSWIHGYREGSVVRELTDELGVKCFVPNKGKSCMIFGSKVLDADLATKLSKNMSKALSTAASTASADIATSLASSLLAPSSPLFGALDSSSEQHLAKSLARTLEIGMGVQLEEVSLSCFGYEDSAKGTDAAIVGGYDTLIQKLAEEIKKMGGEIRLGSKAQDLAAEEGSDTSVSLNIVAQNDAQRASSRLVISTIPLSLLQKNRSELFKALSPRKLHAIDNVHVGKLGKLVISYENAWWPTDTGVFTVLPTEDDSVSTGSPENRLHDLFRSVPLVVSSFAIRSAPDDVQPPPSTHPTLLIYIPVPIVAEIEGQSASEVGQAMHGYLAESLPKEGVVPEGPRQSVLTNWAHDPYALGATSTPLTIKSVSAGISPTSFIELGRPESLGADDGKPRVLFAGEHTSVNNRGSVTGAVESGLREGRRAAQLLDL</sequence>
<keyword evidence="2" id="KW-0560">Oxidoreductase</keyword>
<protein>
    <recommendedName>
        <fullName evidence="3">Amine oxidase domain-containing protein</fullName>
    </recommendedName>
</protein>
<reference evidence="4" key="1">
    <citation type="submission" date="2020-07" db="EMBL/GenBank/DDBJ databases">
        <title>Draft Genome Sequence of a Deep-Sea Yeast, Naganishia (Cryptococcus) liquefaciens strain N6.</title>
        <authorList>
            <person name="Han Y.W."/>
            <person name="Kajitani R."/>
            <person name="Morimoto H."/>
            <person name="Parhat M."/>
            <person name="Tsubouchi H."/>
            <person name="Bakenova O."/>
            <person name="Ogata M."/>
            <person name="Argunhan B."/>
            <person name="Aoki R."/>
            <person name="Kajiwara S."/>
            <person name="Itoh T."/>
            <person name="Iwasaki H."/>
        </authorList>
    </citation>
    <scope>NUCLEOTIDE SEQUENCE</scope>
    <source>
        <strain evidence="4">N6</strain>
    </source>
</reference>
<evidence type="ECO:0000256" key="2">
    <source>
        <dbReference type="ARBA" id="ARBA00023002"/>
    </source>
</evidence>
<dbReference type="Gene3D" id="3.50.50.60">
    <property type="entry name" value="FAD/NAD(P)-binding domain"/>
    <property type="match status" value="1"/>
</dbReference>
<name>A0A8H3YJ76_9TREE</name>
<dbReference type="AlphaFoldDB" id="A0A8H3YJ76"/>